<dbReference type="EMBL" id="AYGX02000100">
    <property type="protein sequence ID" value="KRO26946.1"/>
    <property type="molecule type" value="Genomic_DNA"/>
</dbReference>
<keyword evidence="2" id="KW-1185">Reference proteome</keyword>
<comment type="caution">
    <text evidence="1">The sequence shown here is derived from an EMBL/GenBank/DDBJ whole genome shotgun (WGS) entry which is preliminary data.</text>
</comment>
<name>A0A0R2NQ04_9LACO</name>
<evidence type="ECO:0008006" key="3">
    <source>
        <dbReference type="Google" id="ProtNLM"/>
    </source>
</evidence>
<sequence>MKTLDMSFKTSAHKVHHLKLRYASDDLSKEVVAKAMADLTAAQLFSKEGVNLAAEPLAAKYVETVETPIIEAPKD</sequence>
<dbReference type="InterPro" id="IPR021321">
    <property type="entry name" value="DUF2922"/>
</dbReference>
<protein>
    <recommendedName>
        <fullName evidence="3">Small conserved protein</fullName>
    </recommendedName>
</protein>
<reference evidence="1 2" key="1">
    <citation type="journal article" date="2015" name="Genome Announc.">
        <title>Expanding the biotechnology potential of lactobacilli through comparative genomics of 213 strains and associated genera.</title>
        <authorList>
            <person name="Sun Z."/>
            <person name="Harris H.M."/>
            <person name="McCann A."/>
            <person name="Guo C."/>
            <person name="Argimon S."/>
            <person name="Zhang W."/>
            <person name="Yang X."/>
            <person name="Jeffery I.B."/>
            <person name="Cooney J.C."/>
            <person name="Kagawa T.F."/>
            <person name="Liu W."/>
            <person name="Song Y."/>
            <person name="Salvetti E."/>
            <person name="Wrobel A."/>
            <person name="Rasinkangas P."/>
            <person name="Parkhill J."/>
            <person name="Rea M.C."/>
            <person name="O'Sullivan O."/>
            <person name="Ritari J."/>
            <person name="Douillard F.P."/>
            <person name="Paul Ross R."/>
            <person name="Yang R."/>
            <person name="Briner A.E."/>
            <person name="Felis G.E."/>
            <person name="de Vos W.M."/>
            <person name="Barrangou R."/>
            <person name="Klaenhammer T.R."/>
            <person name="Caufield P.W."/>
            <person name="Cui Y."/>
            <person name="Zhang H."/>
            <person name="O'Toole P.W."/>
        </authorList>
    </citation>
    <scope>NUCLEOTIDE SEQUENCE [LARGE SCALE GENOMIC DNA]</scope>
    <source>
        <strain evidence="1 2">DSM 21115</strain>
    </source>
</reference>
<dbReference type="AlphaFoldDB" id="A0A0R2NQ04"/>
<evidence type="ECO:0000313" key="2">
    <source>
        <dbReference type="Proteomes" id="UP000050920"/>
    </source>
</evidence>
<gene>
    <name evidence="1" type="ORF">DY78_GL000516</name>
</gene>
<accession>A0A0R2NQ04</accession>
<dbReference type="Pfam" id="PF11148">
    <property type="entry name" value="DUF2922"/>
    <property type="match status" value="1"/>
</dbReference>
<dbReference type="RefSeq" id="WP_024623715.1">
    <property type="nucleotide sequence ID" value="NZ_AYGX02000100.1"/>
</dbReference>
<evidence type="ECO:0000313" key="1">
    <source>
        <dbReference type="EMBL" id="KRO26946.1"/>
    </source>
</evidence>
<organism evidence="1 2">
    <name type="scientific">Lactiplantibacillus fabifermentans DSM 21115</name>
    <dbReference type="NCBI Taxonomy" id="1413187"/>
    <lineage>
        <taxon>Bacteria</taxon>
        <taxon>Bacillati</taxon>
        <taxon>Bacillota</taxon>
        <taxon>Bacilli</taxon>
        <taxon>Lactobacillales</taxon>
        <taxon>Lactobacillaceae</taxon>
        <taxon>Lactiplantibacillus</taxon>
    </lineage>
</organism>
<dbReference type="Proteomes" id="UP000050920">
    <property type="component" value="Unassembled WGS sequence"/>
</dbReference>
<proteinExistence type="predicted"/>